<gene>
    <name evidence="2" type="ORF">AVDCRST_MAG67-2197</name>
</gene>
<dbReference type="EMBL" id="CADCVQ010000054">
    <property type="protein sequence ID" value="CAA9487009.1"/>
    <property type="molecule type" value="Genomic_DNA"/>
</dbReference>
<reference evidence="2" key="1">
    <citation type="submission" date="2020-02" db="EMBL/GenBank/DDBJ databases">
        <authorList>
            <person name="Meier V. D."/>
        </authorList>
    </citation>
    <scope>NUCLEOTIDE SEQUENCE</scope>
    <source>
        <strain evidence="2">AVDCRST_MAG67</strain>
    </source>
</reference>
<proteinExistence type="predicted"/>
<organism evidence="2">
    <name type="scientific">uncultured Solirubrobacteraceae bacterium</name>
    <dbReference type="NCBI Taxonomy" id="1162706"/>
    <lineage>
        <taxon>Bacteria</taxon>
        <taxon>Bacillati</taxon>
        <taxon>Actinomycetota</taxon>
        <taxon>Thermoleophilia</taxon>
        <taxon>Solirubrobacterales</taxon>
        <taxon>Solirubrobacteraceae</taxon>
        <taxon>environmental samples</taxon>
    </lineage>
</organism>
<feature type="region of interest" description="Disordered" evidence="1">
    <location>
        <begin position="1"/>
        <end position="50"/>
    </location>
</feature>
<accession>A0A6J4SAR1</accession>
<evidence type="ECO:0000313" key="2">
    <source>
        <dbReference type="EMBL" id="CAA9487009.1"/>
    </source>
</evidence>
<protein>
    <submittedName>
        <fullName evidence="2">Uncharacterized protein</fullName>
    </submittedName>
</protein>
<dbReference type="AlphaFoldDB" id="A0A6J4SAR1"/>
<sequence length="50" mass="5390">MTESGETEPLSGMPEDEQDQDLPLGVPADEDDEVDRERPGFPEGDIDTAG</sequence>
<name>A0A6J4SAR1_9ACTN</name>
<evidence type="ECO:0000256" key="1">
    <source>
        <dbReference type="SAM" id="MobiDB-lite"/>
    </source>
</evidence>